<organism evidence="2 3">
    <name type="scientific">Galerina marginata (strain CBS 339.88)</name>
    <dbReference type="NCBI Taxonomy" id="685588"/>
    <lineage>
        <taxon>Eukaryota</taxon>
        <taxon>Fungi</taxon>
        <taxon>Dikarya</taxon>
        <taxon>Basidiomycota</taxon>
        <taxon>Agaricomycotina</taxon>
        <taxon>Agaricomycetes</taxon>
        <taxon>Agaricomycetidae</taxon>
        <taxon>Agaricales</taxon>
        <taxon>Agaricineae</taxon>
        <taxon>Strophariaceae</taxon>
        <taxon>Galerina</taxon>
    </lineage>
</organism>
<dbReference type="AlphaFoldDB" id="A0A067TM65"/>
<keyword evidence="3" id="KW-1185">Reference proteome</keyword>
<gene>
    <name evidence="2" type="ORF">GALMADRAFT_208257</name>
</gene>
<evidence type="ECO:0000256" key="1">
    <source>
        <dbReference type="SAM" id="MobiDB-lite"/>
    </source>
</evidence>
<evidence type="ECO:0000313" key="2">
    <source>
        <dbReference type="EMBL" id="KDR80038.1"/>
    </source>
</evidence>
<reference evidence="3" key="1">
    <citation type="journal article" date="2014" name="Proc. Natl. Acad. Sci. U.S.A.">
        <title>Extensive sampling of basidiomycete genomes demonstrates inadequacy of the white-rot/brown-rot paradigm for wood decay fungi.</title>
        <authorList>
            <person name="Riley R."/>
            <person name="Salamov A.A."/>
            <person name="Brown D.W."/>
            <person name="Nagy L.G."/>
            <person name="Floudas D."/>
            <person name="Held B.W."/>
            <person name="Levasseur A."/>
            <person name="Lombard V."/>
            <person name="Morin E."/>
            <person name="Otillar R."/>
            <person name="Lindquist E.A."/>
            <person name="Sun H."/>
            <person name="LaButti K.M."/>
            <person name="Schmutz J."/>
            <person name="Jabbour D."/>
            <person name="Luo H."/>
            <person name="Baker S.E."/>
            <person name="Pisabarro A.G."/>
            <person name="Walton J.D."/>
            <person name="Blanchette R.A."/>
            <person name="Henrissat B."/>
            <person name="Martin F."/>
            <person name="Cullen D."/>
            <person name="Hibbett D.S."/>
            <person name="Grigoriev I.V."/>
        </authorList>
    </citation>
    <scope>NUCLEOTIDE SEQUENCE [LARGE SCALE GENOMIC DNA]</scope>
    <source>
        <strain evidence="3">CBS 339.88</strain>
    </source>
</reference>
<accession>A0A067TM65</accession>
<dbReference type="EMBL" id="KL142372">
    <property type="protein sequence ID" value="KDR80038.1"/>
    <property type="molecule type" value="Genomic_DNA"/>
</dbReference>
<evidence type="ECO:0000313" key="3">
    <source>
        <dbReference type="Proteomes" id="UP000027222"/>
    </source>
</evidence>
<dbReference type="STRING" id="685588.A0A067TM65"/>
<sequence length="149" mass="16131">MAGVANLFIRMRRLEESTVGKQDHTVISSGEPRTQPGVKEGCNTRDQVSVEWIDNFTCVGGVNVATLLRASRTALLERVFTLGANALLNEQWECTISGPKPVHNGAYKVQVRYLADATHSTAADPHKPVALDQAKGVPGLMTITKRGGY</sequence>
<protein>
    <submittedName>
        <fullName evidence="2">Uncharacterized protein</fullName>
    </submittedName>
</protein>
<dbReference type="Proteomes" id="UP000027222">
    <property type="component" value="Unassembled WGS sequence"/>
</dbReference>
<feature type="region of interest" description="Disordered" evidence="1">
    <location>
        <begin position="20"/>
        <end position="39"/>
    </location>
</feature>
<dbReference type="HOGENOM" id="CLU_119113_0_0_1"/>
<proteinExistence type="predicted"/>
<dbReference type="OrthoDB" id="3261081at2759"/>
<name>A0A067TM65_GALM3</name>